<name>A0AAW0VJS6_CANAR</name>
<protein>
    <recommendedName>
        <fullName evidence="2">LDB19 N-terminal domain-containing protein</fullName>
    </recommendedName>
</protein>
<feature type="domain" description="LDB19 N-terminal" evidence="2">
    <location>
        <begin position="103"/>
        <end position="286"/>
    </location>
</feature>
<feature type="region of interest" description="Disordered" evidence="1">
    <location>
        <begin position="345"/>
        <end position="445"/>
    </location>
</feature>
<evidence type="ECO:0000259" key="2">
    <source>
        <dbReference type="Pfam" id="PF13002"/>
    </source>
</evidence>
<feature type="region of interest" description="Disordered" evidence="1">
    <location>
        <begin position="490"/>
        <end position="509"/>
    </location>
</feature>
<dbReference type="EMBL" id="PEKT03000001">
    <property type="protein sequence ID" value="KAK8442424.1"/>
    <property type="molecule type" value="Genomic_DNA"/>
</dbReference>
<feature type="compositionally biased region" description="Polar residues" evidence="1">
    <location>
        <begin position="490"/>
        <end position="500"/>
    </location>
</feature>
<feature type="region of interest" description="Disordered" evidence="1">
    <location>
        <begin position="71"/>
        <end position="90"/>
    </location>
</feature>
<feature type="region of interest" description="Disordered" evidence="1">
    <location>
        <begin position="298"/>
        <end position="320"/>
    </location>
</feature>
<proteinExistence type="predicted"/>
<dbReference type="InterPro" id="IPR024391">
    <property type="entry name" value="LDB19_N"/>
</dbReference>
<feature type="compositionally biased region" description="Low complexity" evidence="1">
    <location>
        <begin position="392"/>
        <end position="401"/>
    </location>
</feature>
<reference evidence="3 4" key="2">
    <citation type="journal article" date="2018" name="Nat. Commun.">
        <title>Genomic insights into multidrug-resistance, mating and virulence in Candida auris and related emerging species.</title>
        <authorList>
            <person name="Munoz J.F."/>
            <person name="Gade L."/>
            <person name="Chow N.A."/>
            <person name="Loparev V.N."/>
            <person name="Juieng P."/>
            <person name="Berkow E.L."/>
            <person name="Farrer R.A."/>
            <person name="Litvintseva A.P."/>
            <person name="Cuomo C.A."/>
        </authorList>
    </citation>
    <scope>GENOME REANNOTATION</scope>
    <source>
        <strain evidence="3 4">B8441</strain>
    </source>
</reference>
<comment type="caution">
    <text evidence="3">The sequence shown here is derived from an EMBL/GenBank/DDBJ whole genome shotgun (WGS) entry which is preliminary data.</text>
</comment>
<keyword evidence="4" id="KW-1185">Reference proteome</keyword>
<evidence type="ECO:0000313" key="3">
    <source>
        <dbReference type="EMBL" id="KAK8442424.1"/>
    </source>
</evidence>
<feature type="compositionally biased region" description="Polar residues" evidence="1">
    <location>
        <begin position="81"/>
        <end position="90"/>
    </location>
</feature>
<reference evidence="3 4" key="1">
    <citation type="journal article" date="2017" name="Clin. Infect. Dis.">
        <title>Simultaneous emergence of multidrug-resistant Candida auris on 3 continents confirmed by whole-genome sequencing and epidemiological analyses.</title>
        <authorList>
            <person name="Lockhart S.R."/>
            <person name="Etienne K.A."/>
            <person name="Vallabhaneni S."/>
            <person name="Farooqi J."/>
            <person name="Chowdhary A."/>
            <person name="Govender N.P."/>
            <person name="Colombo A.L."/>
            <person name="Calvo B."/>
            <person name="Cuomo C.A."/>
            <person name="Desjardins C.A."/>
            <person name="Berkow E.L."/>
            <person name="Castanheira M."/>
            <person name="Magobo R.E."/>
            <person name="Jabeen K."/>
            <person name="Asghar R.J."/>
            <person name="Meis J.F."/>
            <person name="Jackson B."/>
            <person name="Chiller T."/>
            <person name="Litvintseva A.P."/>
        </authorList>
    </citation>
    <scope>NUCLEOTIDE SEQUENCE [LARGE SCALE GENOMIC DNA]</scope>
    <source>
        <strain evidence="3 4">B8441</strain>
    </source>
</reference>
<dbReference type="AlphaFoldDB" id="A0AAW0VJS6"/>
<dbReference type="Proteomes" id="UP000230249">
    <property type="component" value="Unassembled WGS sequence"/>
</dbReference>
<sequence>MTLLSRVLNHNSEKTRPPLSPRTSASNIKSPRVKLSITLESPPVVLYGQPHESSGSIVSGVLRMEVLPYQRGTDSPKKTPDSLTPVSSVGSVGTDSEVELTSVTLSLVQTMRYTKPFQIPSGSVASCKSCATKRNTLARWDVLIEPATFAVGIHAYPFSHLLPGSLAASTKLGTNQSHSYIKYDIIAVAVAGSKKITASLPLCVSRSILRGPDRNSLRVFPPTDVTASAVLPNVIYPKSTFPIELRLNNIVSSKQDRRWRMRKLTWKLEENTKVRASVCSKHENKLQLTKESQRQAQLSRLKSGLQENKTSGLHHSTVQTSMRLETPPSQMFRAADAAAAIEATESGNRDIDEQPEIDEGVPNRPIDEALNFDSDFSRLRATPTSPGTQSPSNANASGSANTPSQADRIRPMPSHPFTNNHRTTVDDLRPSSTNRRSSDSGMPQEELYLDELRVVSHGEIKSGWKSDFSGKGRIELVAEISAMECSTGMQRHVTQASSTDPKQDETQEGLRNGANISCDIDDPALGVFVNHVLVVEVVVAEELIHVARQKAQGDSLTPIDSSTSINSTMNVRETQVGVPTGAARVLRMQFKMNVTERSGLGIAWDDEVPPMYEDVRALSPPTYSRSATDTPLSSYTATPVTSSRQTPAILYGEGETPGLAAFNSNSLIMNSDLSDLDEQVQDFRL</sequence>
<evidence type="ECO:0000256" key="1">
    <source>
        <dbReference type="SAM" id="MobiDB-lite"/>
    </source>
</evidence>
<dbReference type="Pfam" id="PF13002">
    <property type="entry name" value="LDB19"/>
    <property type="match status" value="1"/>
</dbReference>
<organism evidence="3 4">
    <name type="scientific">Candidozyma auris</name>
    <name type="common">Yeast</name>
    <name type="synonym">Candida auris</name>
    <dbReference type="NCBI Taxonomy" id="498019"/>
    <lineage>
        <taxon>Eukaryota</taxon>
        <taxon>Fungi</taxon>
        <taxon>Dikarya</taxon>
        <taxon>Ascomycota</taxon>
        <taxon>Saccharomycotina</taxon>
        <taxon>Pichiomycetes</taxon>
        <taxon>Metschnikowiaceae</taxon>
        <taxon>Candidozyma</taxon>
    </lineage>
</organism>
<evidence type="ECO:0000313" key="4">
    <source>
        <dbReference type="Proteomes" id="UP000230249"/>
    </source>
</evidence>
<feature type="compositionally biased region" description="Polar residues" evidence="1">
    <location>
        <begin position="382"/>
        <end position="391"/>
    </location>
</feature>
<accession>A0AAW0VJS6</accession>
<feature type="region of interest" description="Disordered" evidence="1">
    <location>
        <begin position="1"/>
        <end position="28"/>
    </location>
</feature>
<feature type="compositionally biased region" description="Polar residues" evidence="1">
    <location>
        <begin position="430"/>
        <end position="441"/>
    </location>
</feature>
<gene>
    <name evidence="3" type="ORF">B9J08_00754</name>
</gene>